<accession>A0A0C6F047</accession>
<evidence type="ECO:0000313" key="3">
    <source>
        <dbReference type="Proteomes" id="UP000061432"/>
    </source>
</evidence>
<dbReference type="KEGG" id="maqu:Maq22A_c13565"/>
<gene>
    <name evidence="2" type="ORF">Maq22A_c13565</name>
</gene>
<feature type="region of interest" description="Disordered" evidence="1">
    <location>
        <begin position="264"/>
        <end position="284"/>
    </location>
</feature>
<name>A0A0C6F047_9HYPH</name>
<protein>
    <submittedName>
        <fullName evidence="2">Uncharacterized protein</fullName>
    </submittedName>
</protein>
<feature type="region of interest" description="Disordered" evidence="1">
    <location>
        <begin position="144"/>
        <end position="180"/>
    </location>
</feature>
<feature type="compositionally biased region" description="Polar residues" evidence="1">
    <location>
        <begin position="229"/>
        <end position="243"/>
    </location>
</feature>
<reference evidence="2 3" key="1">
    <citation type="journal article" date="2015" name="Genome Announc.">
        <title>Complete Genome Sequence of Methylobacterium aquaticum Strain 22A, Isolated from Racomitrium japonicum Moss.</title>
        <authorList>
            <person name="Tani A."/>
            <person name="Ogura Y."/>
            <person name="Hayashi T."/>
            <person name="Kimbara K."/>
        </authorList>
    </citation>
    <scope>NUCLEOTIDE SEQUENCE [LARGE SCALE GENOMIC DNA]</scope>
    <source>
        <strain evidence="2 3">MA-22A</strain>
    </source>
</reference>
<feature type="region of interest" description="Disordered" evidence="1">
    <location>
        <begin position="199"/>
        <end position="243"/>
    </location>
</feature>
<dbReference type="Proteomes" id="UP000061432">
    <property type="component" value="Chromosome"/>
</dbReference>
<feature type="compositionally biased region" description="Basic and acidic residues" evidence="1">
    <location>
        <begin position="168"/>
        <end position="180"/>
    </location>
</feature>
<evidence type="ECO:0000256" key="1">
    <source>
        <dbReference type="SAM" id="MobiDB-lite"/>
    </source>
</evidence>
<sequence>MIGSWYTRARATLAALTRPRFRRRARRDKGLPIAGRAAFSASTSTSTSTHAFRTGRRNCAHHSPISCLWRSCAYFQAMKVASGMEAPRRRQVGIPADRVLPLLDDGPGSVGGPLLRIRVLARPDTPEGVHAAVVVHRGVMGRARLREMPAPRPVGSPSRRRPVGRPDAGGHRCVESGRADLLEPGLDGRLLLGGQRRQQVLEPDGHGQATSQSSARMSAGLRSRGSEVLNPSSSNGQRTVSLPSSMLQEWNQPGLWTRLPRRMPRSAWSNRKPADQLLVGGQVS</sequence>
<proteinExistence type="predicted"/>
<dbReference type="EMBL" id="AP014704">
    <property type="protein sequence ID" value="BAQ45926.1"/>
    <property type="molecule type" value="Genomic_DNA"/>
</dbReference>
<dbReference type="PATRIC" id="fig|270351.10.peg.2615"/>
<evidence type="ECO:0000313" key="2">
    <source>
        <dbReference type="EMBL" id="BAQ45926.1"/>
    </source>
</evidence>
<dbReference type="STRING" id="270351.Maq22A_c13565"/>
<reference evidence="3" key="2">
    <citation type="submission" date="2015-01" db="EMBL/GenBank/DDBJ databases">
        <title>Complete genome sequence of Methylobacterium aquaticum strain 22A.</title>
        <authorList>
            <person name="Tani A."/>
            <person name="Ogura Y."/>
            <person name="Hayashi T."/>
        </authorList>
    </citation>
    <scope>NUCLEOTIDE SEQUENCE [LARGE SCALE GENOMIC DNA]</scope>
    <source>
        <strain evidence="3">MA-22A</strain>
    </source>
</reference>
<dbReference type="AlphaFoldDB" id="A0A0C6F047"/>
<organism evidence="2 3">
    <name type="scientific">Methylobacterium aquaticum</name>
    <dbReference type="NCBI Taxonomy" id="270351"/>
    <lineage>
        <taxon>Bacteria</taxon>
        <taxon>Pseudomonadati</taxon>
        <taxon>Pseudomonadota</taxon>
        <taxon>Alphaproteobacteria</taxon>
        <taxon>Hyphomicrobiales</taxon>
        <taxon>Methylobacteriaceae</taxon>
        <taxon>Methylobacterium</taxon>
    </lineage>
</organism>